<gene>
    <name evidence="4" type="ORF">ADIMK_4085</name>
</gene>
<dbReference type="PATRIC" id="fig|1232683.4.peg.4020"/>
<evidence type="ECO:0000259" key="3">
    <source>
        <dbReference type="PROSITE" id="PS51186"/>
    </source>
</evidence>
<evidence type="ECO:0000256" key="1">
    <source>
        <dbReference type="ARBA" id="ARBA00022679"/>
    </source>
</evidence>
<dbReference type="EC" id="2.3.1.-" evidence="4"/>
<evidence type="ECO:0000313" key="4">
    <source>
        <dbReference type="EMBL" id="KEA61938.1"/>
    </source>
</evidence>
<feature type="domain" description="N-acetyltransferase" evidence="3">
    <location>
        <begin position="1"/>
        <end position="192"/>
    </location>
</feature>
<keyword evidence="5" id="KW-1185">Reference proteome</keyword>
<dbReference type="Proteomes" id="UP000028252">
    <property type="component" value="Unassembled WGS sequence"/>
</dbReference>
<keyword evidence="1 4" id="KW-0808">Transferase</keyword>
<keyword evidence="2 4" id="KW-0012">Acyltransferase</keyword>
<dbReference type="InterPro" id="IPR050832">
    <property type="entry name" value="Bact_Acetyltransf"/>
</dbReference>
<sequence>MEIEQALKSDADDLAYLIDIAGEGMPQYLWSKLADPGQGALALGAQRAAREEGGFSYRNALVCRDRGNVLGMIIAYRLPAPYVVGDLNDYPEIVQPLIQLESKAPGSWYINAVATYEAARGQGVARMLMLEAQEKGRLAGCSLASLIVASGNKSARHLYKQLGYEDVASEPIIEYPGCPYGGDWLLMTKQLEG</sequence>
<name>A0A081FTT3_9GAMM</name>
<dbReference type="InterPro" id="IPR000182">
    <property type="entry name" value="GNAT_dom"/>
</dbReference>
<dbReference type="STRING" id="1232683.ADIMK_4085"/>
<dbReference type="eggNOG" id="COG0456">
    <property type="taxonomic scope" value="Bacteria"/>
</dbReference>
<dbReference type="SUPFAM" id="SSF55729">
    <property type="entry name" value="Acyl-CoA N-acyltransferases (Nat)"/>
    <property type="match status" value="1"/>
</dbReference>
<dbReference type="RefSeq" id="WP_036192114.1">
    <property type="nucleotide sequence ID" value="NZ_JMQN01000059.1"/>
</dbReference>
<proteinExistence type="predicted"/>
<dbReference type="OrthoDB" id="273614at2"/>
<dbReference type="CDD" id="cd04301">
    <property type="entry name" value="NAT_SF"/>
    <property type="match status" value="1"/>
</dbReference>
<reference evidence="4 5" key="1">
    <citation type="submission" date="2014-04" db="EMBL/GenBank/DDBJ databases">
        <title>Marinobacterium kochiensis sp. nov., isolated from sediment sample collected from Kochi backwaters in Kerala, India.</title>
        <authorList>
            <person name="Singh A."/>
            <person name="Pinnaka A.K."/>
        </authorList>
    </citation>
    <scope>NUCLEOTIDE SEQUENCE [LARGE SCALE GENOMIC DNA]</scope>
    <source>
        <strain evidence="4 5">AK27</strain>
    </source>
</reference>
<dbReference type="Gene3D" id="3.40.630.30">
    <property type="match status" value="1"/>
</dbReference>
<dbReference type="PROSITE" id="PS51186">
    <property type="entry name" value="GNAT"/>
    <property type="match status" value="1"/>
</dbReference>
<dbReference type="Pfam" id="PF00583">
    <property type="entry name" value="Acetyltransf_1"/>
    <property type="match status" value="1"/>
</dbReference>
<dbReference type="PANTHER" id="PTHR43877:SF2">
    <property type="entry name" value="AMINOALKYLPHOSPHONATE N-ACETYLTRANSFERASE-RELATED"/>
    <property type="match status" value="1"/>
</dbReference>
<dbReference type="EMBL" id="JMQN01000059">
    <property type="protein sequence ID" value="KEA61938.1"/>
    <property type="molecule type" value="Genomic_DNA"/>
</dbReference>
<dbReference type="PANTHER" id="PTHR43877">
    <property type="entry name" value="AMINOALKYLPHOSPHONATE N-ACETYLTRANSFERASE-RELATED-RELATED"/>
    <property type="match status" value="1"/>
</dbReference>
<comment type="caution">
    <text evidence="4">The sequence shown here is derived from an EMBL/GenBank/DDBJ whole genome shotgun (WGS) entry which is preliminary data.</text>
</comment>
<evidence type="ECO:0000313" key="5">
    <source>
        <dbReference type="Proteomes" id="UP000028252"/>
    </source>
</evidence>
<dbReference type="InterPro" id="IPR016181">
    <property type="entry name" value="Acyl_CoA_acyltransferase"/>
</dbReference>
<organism evidence="4 5">
    <name type="scientific">Marinobacterium lacunae</name>
    <dbReference type="NCBI Taxonomy" id="1232683"/>
    <lineage>
        <taxon>Bacteria</taxon>
        <taxon>Pseudomonadati</taxon>
        <taxon>Pseudomonadota</taxon>
        <taxon>Gammaproteobacteria</taxon>
        <taxon>Oceanospirillales</taxon>
        <taxon>Oceanospirillaceae</taxon>
        <taxon>Marinobacterium</taxon>
    </lineage>
</organism>
<dbReference type="AlphaFoldDB" id="A0A081FTT3"/>
<protein>
    <submittedName>
        <fullName evidence="4">Acetyltransferase</fullName>
        <ecNumber evidence="4">2.3.1.-</ecNumber>
    </submittedName>
</protein>
<evidence type="ECO:0000256" key="2">
    <source>
        <dbReference type="ARBA" id="ARBA00023315"/>
    </source>
</evidence>
<accession>A0A081FTT3</accession>
<dbReference type="GO" id="GO:0016747">
    <property type="term" value="F:acyltransferase activity, transferring groups other than amino-acyl groups"/>
    <property type="evidence" value="ECO:0007669"/>
    <property type="project" value="InterPro"/>
</dbReference>